<dbReference type="Gene3D" id="1.10.260.40">
    <property type="entry name" value="lambda repressor-like DNA-binding domains"/>
    <property type="match status" value="1"/>
</dbReference>
<dbReference type="InterPro" id="IPR010982">
    <property type="entry name" value="Lambda_DNA-bd_dom_sf"/>
</dbReference>
<dbReference type="Proteomes" id="UP000664477">
    <property type="component" value="Unassembled WGS sequence"/>
</dbReference>
<accession>A0A939NJM1</accession>
<dbReference type="CDD" id="cd00093">
    <property type="entry name" value="HTH_XRE"/>
    <property type="match status" value="1"/>
</dbReference>
<proteinExistence type="predicted"/>
<evidence type="ECO:0000259" key="2">
    <source>
        <dbReference type="PROSITE" id="PS50943"/>
    </source>
</evidence>
<reference evidence="3" key="1">
    <citation type="submission" date="2021-03" db="EMBL/GenBank/DDBJ databases">
        <title>Molecular epidemiology and mechanisms of colistin and carbapenem resistance in Enterobacteriaceae from clinical isolates, the environment and porcine samples in Pretoria, South Africa.</title>
        <authorList>
            <person name="Bogoshi D."/>
            <person name="Mbelle N.M."/>
            <person name="Naidoo V."/>
            <person name="Osei Sekyere J."/>
        </authorList>
    </citation>
    <scope>NUCLEOTIDE SEQUENCE</scope>
    <source>
        <strain evidence="3">C052</strain>
    </source>
</reference>
<dbReference type="GO" id="GO:0003677">
    <property type="term" value="F:DNA binding"/>
    <property type="evidence" value="ECO:0007669"/>
    <property type="project" value="UniProtKB-KW"/>
</dbReference>
<organism evidence="3 4">
    <name type="scientific">Providencia rettgeri</name>
    <dbReference type="NCBI Taxonomy" id="587"/>
    <lineage>
        <taxon>Bacteria</taxon>
        <taxon>Pseudomonadati</taxon>
        <taxon>Pseudomonadota</taxon>
        <taxon>Gammaproteobacteria</taxon>
        <taxon>Enterobacterales</taxon>
        <taxon>Morganellaceae</taxon>
        <taxon>Providencia</taxon>
    </lineage>
</organism>
<evidence type="ECO:0000256" key="1">
    <source>
        <dbReference type="ARBA" id="ARBA00023125"/>
    </source>
</evidence>
<gene>
    <name evidence="3" type="ORF">J4727_04530</name>
</gene>
<protein>
    <submittedName>
        <fullName evidence="3">Helix-turn-helix transcriptional regulator</fullName>
    </submittedName>
</protein>
<dbReference type="InterPro" id="IPR001387">
    <property type="entry name" value="Cro/C1-type_HTH"/>
</dbReference>
<keyword evidence="1" id="KW-0238">DNA-binding</keyword>
<dbReference type="PANTHER" id="PTHR46558">
    <property type="entry name" value="TRACRIPTIONAL REGULATORY PROTEIN-RELATED-RELATED"/>
    <property type="match status" value="1"/>
</dbReference>
<feature type="domain" description="HTH cro/C1-type" evidence="2">
    <location>
        <begin position="14"/>
        <end position="68"/>
    </location>
</feature>
<dbReference type="SUPFAM" id="SSF47413">
    <property type="entry name" value="lambda repressor-like DNA-binding domains"/>
    <property type="match status" value="1"/>
</dbReference>
<evidence type="ECO:0000313" key="3">
    <source>
        <dbReference type="EMBL" id="MBO1915934.1"/>
    </source>
</evidence>
<comment type="caution">
    <text evidence="3">The sequence shown here is derived from an EMBL/GenBank/DDBJ whole genome shotgun (WGS) entry which is preliminary data.</text>
</comment>
<sequence>MKANIISSHVGNYLRKSRKEKNMTGKQLAELINISQQQVSRYETGSSSLSLDQLNEILTVLDKRWIEMIYYIDCFSEENKRNNINLSKNNRNITKQHERYLNILF</sequence>
<evidence type="ECO:0000313" key="4">
    <source>
        <dbReference type="Proteomes" id="UP000664477"/>
    </source>
</evidence>
<name>A0A939NJM1_PRORE</name>
<dbReference type="PROSITE" id="PS50943">
    <property type="entry name" value="HTH_CROC1"/>
    <property type="match status" value="1"/>
</dbReference>
<dbReference type="SMART" id="SM00530">
    <property type="entry name" value="HTH_XRE"/>
    <property type="match status" value="1"/>
</dbReference>
<dbReference type="PANTHER" id="PTHR46558:SF4">
    <property type="entry name" value="DNA-BIDING PHAGE PROTEIN"/>
    <property type="match status" value="1"/>
</dbReference>
<dbReference type="EMBL" id="JAGETQ010000014">
    <property type="protein sequence ID" value="MBO1915934.1"/>
    <property type="molecule type" value="Genomic_DNA"/>
</dbReference>
<dbReference type="AlphaFoldDB" id="A0A939NJM1"/>
<dbReference type="Pfam" id="PF01381">
    <property type="entry name" value="HTH_3"/>
    <property type="match status" value="1"/>
</dbReference>